<evidence type="ECO:0000256" key="8">
    <source>
        <dbReference type="ARBA" id="ARBA00023612"/>
    </source>
</evidence>
<reference evidence="10" key="1">
    <citation type="submission" date="2025-08" db="UniProtKB">
        <authorList>
            <consortium name="Ensembl"/>
        </authorList>
    </citation>
    <scope>IDENTIFICATION</scope>
</reference>
<keyword evidence="6" id="KW-0202">Cytokine</keyword>
<dbReference type="InterPro" id="IPR015529">
    <property type="entry name" value="IL-18"/>
</dbReference>
<feature type="compositionally biased region" description="Basic residues" evidence="9">
    <location>
        <begin position="113"/>
        <end position="124"/>
    </location>
</feature>
<evidence type="ECO:0000256" key="7">
    <source>
        <dbReference type="ARBA" id="ARBA00022525"/>
    </source>
</evidence>
<dbReference type="PANTHER" id="PTHR10078:SF35">
    <property type="entry name" value="INTERLEUKIN-18"/>
    <property type="match status" value="1"/>
</dbReference>
<dbReference type="AlphaFoldDB" id="A0A669QIC0"/>
<dbReference type="FunFam" id="2.80.10.50:FF:000066">
    <property type="entry name" value="Interleukin-18"/>
    <property type="match status" value="1"/>
</dbReference>
<dbReference type="Proteomes" id="UP000472261">
    <property type="component" value="Unplaced"/>
</dbReference>
<keyword evidence="11" id="KW-1185">Reference proteome</keyword>
<dbReference type="GO" id="GO:0019221">
    <property type="term" value="P:cytokine-mediated signaling pathway"/>
    <property type="evidence" value="ECO:0007669"/>
    <property type="project" value="TreeGrafter"/>
</dbReference>
<dbReference type="Gene3D" id="2.80.10.50">
    <property type="match status" value="1"/>
</dbReference>
<keyword evidence="5" id="KW-0963">Cytoplasm</keyword>
<accession>A0A669QIC0</accession>
<evidence type="ECO:0000256" key="9">
    <source>
        <dbReference type="SAM" id="MobiDB-lite"/>
    </source>
</evidence>
<dbReference type="InterPro" id="IPR008996">
    <property type="entry name" value="IL1/FGF"/>
</dbReference>
<protein>
    <recommendedName>
        <fullName evidence="4">Interleukin-18</fullName>
    </recommendedName>
</protein>
<dbReference type="GO" id="GO:0006955">
    <property type="term" value="P:immune response"/>
    <property type="evidence" value="ECO:0007669"/>
    <property type="project" value="InterPro"/>
</dbReference>
<sequence>MVELKEPVLLPRRTFIRRRGGDVEVSHRSCVSRSCFGTRAANAAPDPVPERSAEQPPRDGCTRERTENKSARKRDEEEVPPNKCRRTQTAAGTSPAFCPPPLFPDADATRLKSPSRGRSSRRRAVQAEAPSAAPGTRPAPRRLPPAYTAPQPPRSPVGSRQPSSAGAVRGSGRPRGGRHGAGSAASRAGRSPWAAALPAGWRVKMSCEEIAVCAVRLRENLCLYFEAAELECDAFCKEKTIKRFFRNVNSQLLVVRPDLNMAAFEDVTDQEVKSGSGMYFDIHCYKTTAPSAGMPVAFSVQVEDKSYYMCCEKEHGKMVVRFREGEVPKDIPGESNIIFFKKTFTSCSSKAFKFEYSLEQGMFLAFEEEDSLRKLILKKLPREDEVDETTKFLTSRNERHNL</sequence>
<comment type="subcellular location">
    <subcellularLocation>
        <location evidence="1">Cytoplasm</location>
    </subcellularLocation>
    <subcellularLocation>
        <location evidence="2">Secreted</location>
    </subcellularLocation>
</comment>
<evidence type="ECO:0000313" key="11">
    <source>
        <dbReference type="Proteomes" id="UP000472261"/>
    </source>
</evidence>
<organism evidence="10 11">
    <name type="scientific">Phasianus colchicus</name>
    <name type="common">Common pheasant</name>
    <dbReference type="NCBI Taxonomy" id="9054"/>
    <lineage>
        <taxon>Eukaryota</taxon>
        <taxon>Metazoa</taxon>
        <taxon>Chordata</taxon>
        <taxon>Craniata</taxon>
        <taxon>Vertebrata</taxon>
        <taxon>Euteleostomi</taxon>
        <taxon>Archelosauria</taxon>
        <taxon>Archosauria</taxon>
        <taxon>Dinosauria</taxon>
        <taxon>Saurischia</taxon>
        <taxon>Theropoda</taxon>
        <taxon>Coelurosauria</taxon>
        <taxon>Aves</taxon>
        <taxon>Neognathae</taxon>
        <taxon>Galloanserae</taxon>
        <taxon>Galliformes</taxon>
        <taxon>Phasianidae</taxon>
        <taxon>Phasianinae</taxon>
        <taxon>Phasianus</taxon>
    </lineage>
</organism>
<feature type="region of interest" description="Disordered" evidence="9">
    <location>
        <begin position="39"/>
        <end position="189"/>
    </location>
</feature>
<dbReference type="Pfam" id="PF00340">
    <property type="entry name" value="IL1"/>
    <property type="match status" value="1"/>
</dbReference>
<evidence type="ECO:0000256" key="4">
    <source>
        <dbReference type="ARBA" id="ARBA00016740"/>
    </source>
</evidence>
<reference evidence="10" key="2">
    <citation type="submission" date="2025-09" db="UniProtKB">
        <authorList>
            <consortium name="Ensembl"/>
        </authorList>
    </citation>
    <scope>IDENTIFICATION</scope>
</reference>
<dbReference type="GO" id="GO:0006954">
    <property type="term" value="P:inflammatory response"/>
    <property type="evidence" value="ECO:0007669"/>
    <property type="project" value="InterPro"/>
</dbReference>
<evidence type="ECO:0000256" key="6">
    <source>
        <dbReference type="ARBA" id="ARBA00022514"/>
    </source>
</evidence>
<name>A0A669QIC0_PHACC</name>
<dbReference type="PRINTS" id="PR01933">
    <property type="entry name" value="INTRLEUKIN18"/>
</dbReference>
<dbReference type="PANTHER" id="PTHR10078">
    <property type="entry name" value="INTERLEUKIN-1 FAMILY MEMBER"/>
    <property type="match status" value="1"/>
</dbReference>
<evidence type="ECO:0000256" key="3">
    <source>
        <dbReference type="ARBA" id="ARBA00010448"/>
    </source>
</evidence>
<dbReference type="OMA" id="CTRERTE"/>
<dbReference type="GO" id="GO:0005737">
    <property type="term" value="C:cytoplasm"/>
    <property type="evidence" value="ECO:0007669"/>
    <property type="project" value="UniProtKB-SubCell"/>
</dbReference>
<evidence type="ECO:0000256" key="2">
    <source>
        <dbReference type="ARBA" id="ARBA00004613"/>
    </source>
</evidence>
<dbReference type="GO" id="GO:0071222">
    <property type="term" value="P:cellular response to lipopolysaccharide"/>
    <property type="evidence" value="ECO:0007669"/>
    <property type="project" value="TreeGrafter"/>
</dbReference>
<feature type="compositionally biased region" description="Basic and acidic residues" evidence="9">
    <location>
        <begin position="48"/>
        <end position="76"/>
    </location>
</feature>
<dbReference type="GO" id="GO:0005125">
    <property type="term" value="F:cytokine activity"/>
    <property type="evidence" value="ECO:0007669"/>
    <property type="project" value="UniProtKB-KW"/>
</dbReference>
<dbReference type="GO" id="GO:0005615">
    <property type="term" value="C:extracellular space"/>
    <property type="evidence" value="ECO:0007669"/>
    <property type="project" value="UniProtKB-KW"/>
</dbReference>
<comment type="similarity">
    <text evidence="3">Belongs to the IL-1 family.</text>
</comment>
<dbReference type="GO" id="GO:0001819">
    <property type="term" value="P:positive regulation of cytokine production"/>
    <property type="evidence" value="ECO:0007669"/>
    <property type="project" value="UniProtKB-ARBA"/>
</dbReference>
<dbReference type="CDD" id="cd23298">
    <property type="entry name" value="beta-trefoil_IL18"/>
    <property type="match status" value="1"/>
</dbReference>
<feature type="compositionally biased region" description="Low complexity" evidence="9">
    <location>
        <begin position="162"/>
        <end position="171"/>
    </location>
</feature>
<dbReference type="Ensembl" id="ENSPCLT00000018413.1">
    <property type="protein sequence ID" value="ENSPCLP00000013836.1"/>
    <property type="gene ID" value="ENSPCLG00000011373.1"/>
</dbReference>
<keyword evidence="7" id="KW-0964">Secreted</keyword>
<proteinExistence type="inferred from homology"/>
<dbReference type="InterPro" id="IPR000975">
    <property type="entry name" value="IL-1_fam"/>
</dbReference>
<evidence type="ECO:0000256" key="5">
    <source>
        <dbReference type="ARBA" id="ARBA00022490"/>
    </source>
</evidence>
<comment type="subunit">
    <text evidence="8">Forms a ternary complex with ligand-binding receptor subunit IL18R1 and signaling receptor subunit IL18RAP at the plasma membrane. Mature IL18 first binds to IL18R1 forming a low affinity binary complex, which then interacts with IL18RAP to form a high affinity ternary complex that signals inside the cell. Interacts with cargo receptor TMED10; the interaction mediates the translocation from the cytoplasm into the ERGIC (endoplasmic reticulum-Golgi intermediate compartment) and thereby secretion.</text>
</comment>
<dbReference type="SUPFAM" id="SSF50353">
    <property type="entry name" value="Cytokine"/>
    <property type="match status" value="1"/>
</dbReference>
<evidence type="ECO:0000256" key="1">
    <source>
        <dbReference type="ARBA" id="ARBA00004496"/>
    </source>
</evidence>
<evidence type="ECO:0000313" key="10">
    <source>
        <dbReference type="Ensembl" id="ENSPCLP00000013836.1"/>
    </source>
</evidence>